<keyword evidence="1" id="KW-0472">Membrane</keyword>
<dbReference type="Gene3D" id="3.40.50.20">
    <property type="match status" value="1"/>
</dbReference>
<feature type="transmembrane region" description="Helical" evidence="1">
    <location>
        <begin position="75"/>
        <end position="94"/>
    </location>
</feature>
<comment type="caution">
    <text evidence="4">The sequence shown here is derived from an EMBL/GenBank/DDBJ whole genome shotgun (WGS) entry which is preliminary data.</text>
</comment>
<dbReference type="PANTHER" id="PTHR39962">
    <property type="entry name" value="BLL4848 PROTEIN"/>
    <property type="match status" value="1"/>
</dbReference>
<feature type="domain" description="LpxI N-terminal" evidence="3">
    <location>
        <begin position="22"/>
        <end position="150"/>
    </location>
</feature>
<dbReference type="RefSeq" id="WP_184147306.1">
    <property type="nucleotide sequence ID" value="NZ_JACHFM010000001.1"/>
</dbReference>
<name>A0A840SJE3_9RHOB</name>
<dbReference type="InterPro" id="IPR041255">
    <property type="entry name" value="LpxI_N"/>
</dbReference>
<dbReference type="InterPro" id="IPR053174">
    <property type="entry name" value="LpxI"/>
</dbReference>
<gene>
    <name evidence="4" type="ORF">HNP73_000801</name>
</gene>
<proteinExistence type="predicted"/>
<dbReference type="Proteomes" id="UP000549457">
    <property type="component" value="Unassembled WGS sequence"/>
</dbReference>
<dbReference type="Gene3D" id="3.40.140.80">
    <property type="match status" value="1"/>
</dbReference>
<accession>A0A840SJE3</accession>
<dbReference type="Pfam" id="PF06230">
    <property type="entry name" value="LpxI_C"/>
    <property type="match status" value="1"/>
</dbReference>
<reference evidence="4 5" key="1">
    <citation type="submission" date="2020-08" db="EMBL/GenBank/DDBJ databases">
        <title>Genomic Encyclopedia of Type Strains, Phase IV (KMG-IV): sequencing the most valuable type-strain genomes for metagenomic binning, comparative biology and taxonomic classification.</title>
        <authorList>
            <person name="Goeker M."/>
        </authorList>
    </citation>
    <scope>NUCLEOTIDE SEQUENCE [LARGE SCALE GENOMIC DNA]</scope>
    <source>
        <strain evidence="4 5">DSM 101730</strain>
    </source>
</reference>
<keyword evidence="1" id="KW-1133">Transmembrane helix</keyword>
<protein>
    <recommendedName>
        <fullName evidence="6">LpxI family protein</fullName>
    </recommendedName>
</protein>
<feature type="domain" description="LpxI C-terminal" evidence="2">
    <location>
        <begin position="154"/>
        <end position="287"/>
    </location>
</feature>
<dbReference type="Pfam" id="PF17930">
    <property type="entry name" value="LpxI_N"/>
    <property type="match status" value="1"/>
</dbReference>
<evidence type="ECO:0000259" key="2">
    <source>
        <dbReference type="Pfam" id="PF06230"/>
    </source>
</evidence>
<dbReference type="InterPro" id="IPR010415">
    <property type="entry name" value="LpxI_C"/>
</dbReference>
<organism evidence="4 5">
    <name type="scientific">Amaricoccus macauensis</name>
    <dbReference type="NCBI Taxonomy" id="57001"/>
    <lineage>
        <taxon>Bacteria</taxon>
        <taxon>Pseudomonadati</taxon>
        <taxon>Pseudomonadota</taxon>
        <taxon>Alphaproteobacteria</taxon>
        <taxon>Rhodobacterales</taxon>
        <taxon>Paracoccaceae</taxon>
        <taxon>Amaricoccus</taxon>
    </lineage>
</organism>
<dbReference type="InterPro" id="IPR043167">
    <property type="entry name" value="LpxI_C_sf"/>
</dbReference>
<evidence type="ECO:0008006" key="6">
    <source>
        <dbReference type="Google" id="ProtNLM"/>
    </source>
</evidence>
<dbReference type="PANTHER" id="PTHR39962:SF1">
    <property type="entry name" value="LPXI FAMILY PROTEIN"/>
    <property type="match status" value="1"/>
</dbReference>
<dbReference type="AlphaFoldDB" id="A0A840SJE3"/>
<evidence type="ECO:0000313" key="4">
    <source>
        <dbReference type="EMBL" id="MBB5220880.1"/>
    </source>
</evidence>
<sequence length="291" mass="30147">MGEDAPVAKRDGLASVAGRDGLAIVAGRGELPRLLAEECVRRGRAYRVVVFEGVELPWLTGHPSIAASFEKPGRLFAALHAAGLAAVTFAGGLVRPSIRPLRFDLKMLCLAPRLLRGIRSGDDATLRLVAAIFEAEGFRIEAAQEILPELPATPGVHSRAMPSEADRADAGRAAAIVAAMGQVDVGQGAVVAGGICIGLESIQGTDAMLAFVAATDRAVRPKAKGVLFKGPKPSQDRRMDFPAIGPGTFENAAKAGLAGVVVEAGGVMILDHAATVAAADAHGLFLWAREP</sequence>
<keyword evidence="5" id="KW-1185">Reference proteome</keyword>
<dbReference type="EMBL" id="JACHFM010000001">
    <property type="protein sequence ID" value="MBB5220880.1"/>
    <property type="molecule type" value="Genomic_DNA"/>
</dbReference>
<evidence type="ECO:0000256" key="1">
    <source>
        <dbReference type="SAM" id="Phobius"/>
    </source>
</evidence>
<keyword evidence="1" id="KW-0812">Transmembrane</keyword>
<evidence type="ECO:0000259" key="3">
    <source>
        <dbReference type="Pfam" id="PF17930"/>
    </source>
</evidence>
<evidence type="ECO:0000313" key="5">
    <source>
        <dbReference type="Proteomes" id="UP000549457"/>
    </source>
</evidence>